<dbReference type="PANTHER" id="PTHR21208">
    <property type="entry name" value="ADP-DEPENDENT GLUCOKINASE"/>
    <property type="match status" value="1"/>
</dbReference>
<feature type="repeat" description="TPR" evidence="5">
    <location>
        <begin position="257"/>
        <end position="290"/>
    </location>
</feature>
<dbReference type="Gene3D" id="1.25.40.10">
    <property type="entry name" value="Tetratricopeptide repeat domain"/>
    <property type="match status" value="1"/>
</dbReference>
<dbReference type="WBParaSite" id="ALUE_0001076001-mRNA-1">
    <property type="protein sequence ID" value="ALUE_0001076001-mRNA-1"/>
    <property type="gene ID" value="ALUE_0001076001"/>
</dbReference>
<name>A0A0M3I2L7_ASCLU</name>
<keyword evidence="1" id="KW-0808">Transferase</keyword>
<dbReference type="Proteomes" id="UP000036681">
    <property type="component" value="Unplaced"/>
</dbReference>
<feature type="repeat" description="TPR" evidence="5">
    <location>
        <begin position="400"/>
        <end position="433"/>
    </location>
</feature>
<dbReference type="GO" id="GO:0006006">
    <property type="term" value="P:glucose metabolic process"/>
    <property type="evidence" value="ECO:0007669"/>
    <property type="project" value="TreeGrafter"/>
</dbReference>
<organism evidence="6 7">
    <name type="scientific">Ascaris lumbricoides</name>
    <name type="common">Giant roundworm</name>
    <dbReference type="NCBI Taxonomy" id="6252"/>
    <lineage>
        <taxon>Eukaryota</taxon>
        <taxon>Metazoa</taxon>
        <taxon>Ecdysozoa</taxon>
        <taxon>Nematoda</taxon>
        <taxon>Chromadorea</taxon>
        <taxon>Rhabditida</taxon>
        <taxon>Spirurina</taxon>
        <taxon>Ascaridomorpha</taxon>
        <taxon>Ascaridoidea</taxon>
        <taxon>Ascarididae</taxon>
        <taxon>Ascaris</taxon>
    </lineage>
</organism>
<keyword evidence="3" id="KW-0418">Kinase</keyword>
<evidence type="ECO:0000256" key="4">
    <source>
        <dbReference type="ARBA" id="ARBA00022842"/>
    </source>
</evidence>
<dbReference type="Pfam" id="PF13432">
    <property type="entry name" value="TPR_16"/>
    <property type="match status" value="3"/>
</dbReference>
<keyword evidence="2" id="KW-0479">Metal-binding</keyword>
<evidence type="ECO:0000256" key="2">
    <source>
        <dbReference type="ARBA" id="ARBA00022723"/>
    </source>
</evidence>
<proteinExistence type="predicted"/>
<evidence type="ECO:0000256" key="1">
    <source>
        <dbReference type="ARBA" id="ARBA00022679"/>
    </source>
</evidence>
<dbReference type="GO" id="GO:0046872">
    <property type="term" value="F:metal ion binding"/>
    <property type="evidence" value="ECO:0007669"/>
    <property type="project" value="UniProtKB-KW"/>
</dbReference>
<dbReference type="SMART" id="SM00028">
    <property type="entry name" value="TPR"/>
    <property type="match status" value="4"/>
</dbReference>
<feature type="repeat" description="TPR" evidence="5">
    <location>
        <begin position="434"/>
        <end position="467"/>
    </location>
</feature>
<keyword evidence="4" id="KW-0460">Magnesium</keyword>
<dbReference type="GO" id="GO:0005783">
    <property type="term" value="C:endoplasmic reticulum"/>
    <property type="evidence" value="ECO:0007669"/>
    <property type="project" value="TreeGrafter"/>
</dbReference>
<reference evidence="7" key="1">
    <citation type="submission" date="2016-05" db="UniProtKB">
        <authorList>
            <consortium name="WormBaseParasite"/>
        </authorList>
    </citation>
    <scope>IDENTIFICATION</scope>
</reference>
<protein>
    <submittedName>
        <fullName evidence="7">Peroxisomal targeting signal 1 receptor</fullName>
    </submittedName>
</protein>
<dbReference type="SUPFAM" id="SSF48452">
    <property type="entry name" value="TPR-like"/>
    <property type="match status" value="1"/>
</dbReference>
<dbReference type="PANTHER" id="PTHR21208:SF0">
    <property type="entry name" value="ADP-DEPENDENT GLUCOKINASE"/>
    <property type="match status" value="1"/>
</dbReference>
<dbReference type="GO" id="GO:0043843">
    <property type="term" value="F:ADP-specific glucokinase activity"/>
    <property type="evidence" value="ECO:0007669"/>
    <property type="project" value="TreeGrafter"/>
</dbReference>
<evidence type="ECO:0000313" key="6">
    <source>
        <dbReference type="Proteomes" id="UP000036681"/>
    </source>
</evidence>
<dbReference type="InterPro" id="IPR011990">
    <property type="entry name" value="TPR-like_helical_dom_sf"/>
</dbReference>
<evidence type="ECO:0000313" key="7">
    <source>
        <dbReference type="WBParaSite" id="ALUE_0001076001-mRNA-1"/>
    </source>
</evidence>
<accession>A0A0M3I2L7</accession>
<sequence length="519" mass="57993">MKSLVDGDCSHANALVELSRTAAQSNARLPPTLRSSILQSSSSMGDTFANEYLTDLSRSTSAPSTFSMQQLAEQLPEQETLTARNWTNQYIRELDNAHSRTQNLSGQWTDQYIPSTSTRLDSWADKAWEQIVQHPFDGESAATQMWSSDYLANFDQQVEEPTRKWVDEYLTGREQPLMESGDDLFRYMEKEWEALKNGLSTVNVEMPSLSEYEMTTDNPYLNEENPLERGKNSLLAGDLPNAVLYFEAAVQNNPHDSKAWYMLGMSQAENEKDLQAIAAFKESLDIDPKNLDALLALSVSYANESMENEALSHLERWLSVHPLYGGFELAPRSNYITSPFLDQGNFKRVEDRFLAAARRQPEGGDASLQNALGVLYNLNRNYERAVDSIKAALSITPNDARLWNRLGATLANGDRTTEAIVAYRQALALFPAYVRARYNLGISCVQLSCYNEAIEHFISALELQQSSGLGSSSGSGSSSSIWQTLRSAIIRSGLPQYNELLAAVEARDLIRLKGMLALR</sequence>
<evidence type="ECO:0000256" key="5">
    <source>
        <dbReference type="PROSITE-ProRule" id="PRU00339"/>
    </source>
</evidence>
<feature type="repeat" description="TPR" evidence="5">
    <location>
        <begin position="366"/>
        <end position="399"/>
    </location>
</feature>
<keyword evidence="6" id="KW-1185">Reference proteome</keyword>
<dbReference type="InterPro" id="IPR019734">
    <property type="entry name" value="TPR_rpt"/>
</dbReference>
<keyword evidence="5" id="KW-0802">TPR repeat</keyword>
<dbReference type="PROSITE" id="PS50005">
    <property type="entry name" value="TPR"/>
    <property type="match status" value="4"/>
</dbReference>
<evidence type="ECO:0000256" key="3">
    <source>
        <dbReference type="ARBA" id="ARBA00022777"/>
    </source>
</evidence>
<dbReference type="AlphaFoldDB" id="A0A0M3I2L7"/>
<dbReference type="InterPro" id="IPR007666">
    <property type="entry name" value="ADP_PFK/GK"/>
</dbReference>